<dbReference type="Proteomes" id="UP000772434">
    <property type="component" value="Unassembled WGS sequence"/>
</dbReference>
<dbReference type="EMBL" id="JADNRY010000449">
    <property type="protein sequence ID" value="KAF9052578.1"/>
    <property type="molecule type" value="Genomic_DNA"/>
</dbReference>
<keyword evidence="3" id="KW-1185">Reference proteome</keyword>
<name>A0A9P5P458_9AGAR</name>
<proteinExistence type="predicted"/>
<protein>
    <recommendedName>
        <fullName evidence="4">AIG1-type G domain-containing protein</fullName>
    </recommendedName>
</protein>
<dbReference type="SUPFAM" id="SSF52540">
    <property type="entry name" value="P-loop containing nucleoside triphosphate hydrolases"/>
    <property type="match status" value="1"/>
</dbReference>
<reference evidence="1" key="1">
    <citation type="submission" date="2020-11" db="EMBL/GenBank/DDBJ databases">
        <authorList>
            <consortium name="DOE Joint Genome Institute"/>
            <person name="Ahrendt S."/>
            <person name="Riley R."/>
            <person name="Andreopoulos W."/>
            <person name="Labutti K."/>
            <person name="Pangilinan J."/>
            <person name="Ruiz-Duenas F.J."/>
            <person name="Barrasa J.M."/>
            <person name="Sanchez-Garcia M."/>
            <person name="Camarero S."/>
            <person name="Miyauchi S."/>
            <person name="Serrano A."/>
            <person name="Linde D."/>
            <person name="Babiker R."/>
            <person name="Drula E."/>
            <person name="Ayuso-Fernandez I."/>
            <person name="Pacheco R."/>
            <person name="Padilla G."/>
            <person name="Ferreira P."/>
            <person name="Barriuso J."/>
            <person name="Kellner H."/>
            <person name="Castanera R."/>
            <person name="Alfaro M."/>
            <person name="Ramirez L."/>
            <person name="Pisabarro A.G."/>
            <person name="Kuo A."/>
            <person name="Tritt A."/>
            <person name="Lipzen A."/>
            <person name="He G."/>
            <person name="Yan M."/>
            <person name="Ng V."/>
            <person name="Cullen D."/>
            <person name="Martin F."/>
            <person name="Rosso M.-N."/>
            <person name="Henrissat B."/>
            <person name="Hibbett D."/>
            <person name="Martinez A.T."/>
            <person name="Grigoriev I.V."/>
        </authorList>
    </citation>
    <scope>NUCLEOTIDE SEQUENCE</scope>
    <source>
        <strain evidence="1">AH 40177</strain>
    </source>
</reference>
<dbReference type="EMBL" id="JADNRY010000148">
    <property type="protein sequence ID" value="KAF9063361.1"/>
    <property type="molecule type" value="Genomic_DNA"/>
</dbReference>
<comment type="caution">
    <text evidence="1">The sequence shown here is derived from an EMBL/GenBank/DDBJ whole genome shotgun (WGS) entry which is preliminary data.</text>
</comment>
<feature type="non-terminal residue" evidence="1">
    <location>
        <position position="174"/>
    </location>
</feature>
<evidence type="ECO:0000313" key="2">
    <source>
        <dbReference type="EMBL" id="KAF9063361.1"/>
    </source>
</evidence>
<organism evidence="1 3">
    <name type="scientific">Rhodocollybia butyracea</name>
    <dbReference type="NCBI Taxonomy" id="206335"/>
    <lineage>
        <taxon>Eukaryota</taxon>
        <taxon>Fungi</taxon>
        <taxon>Dikarya</taxon>
        <taxon>Basidiomycota</taxon>
        <taxon>Agaricomycotina</taxon>
        <taxon>Agaricomycetes</taxon>
        <taxon>Agaricomycetidae</taxon>
        <taxon>Agaricales</taxon>
        <taxon>Marasmiineae</taxon>
        <taxon>Omphalotaceae</taxon>
        <taxon>Rhodocollybia</taxon>
    </lineage>
</organism>
<accession>A0A9P5P458</accession>
<dbReference type="OrthoDB" id="8954335at2759"/>
<gene>
    <name evidence="2" type="ORF">BDP27DRAFT_1335225</name>
    <name evidence="1" type="ORF">BDP27DRAFT_1345278</name>
</gene>
<dbReference type="Gene3D" id="3.40.50.300">
    <property type="entry name" value="P-loop containing nucleotide triphosphate hydrolases"/>
    <property type="match status" value="1"/>
</dbReference>
<dbReference type="InterPro" id="IPR027417">
    <property type="entry name" value="P-loop_NTPase"/>
</dbReference>
<evidence type="ECO:0008006" key="4">
    <source>
        <dbReference type="Google" id="ProtNLM"/>
    </source>
</evidence>
<sequence>ISGDDTVIIGRGIESTIVDIQRVDFTDPSSGRKVTIFDTPGFDESVDGFEAGDFSDTDILKKIVEFLFKEYDAHRKLDGLVYFQKISEPRFSTRQSKRTLTMFKKLCGADTFKNTVVLTTFWDNVSEEKGEARERDMHIRFQELIEGDALFMRYTREFPDTPQKVIDYILTLMP</sequence>
<evidence type="ECO:0000313" key="1">
    <source>
        <dbReference type="EMBL" id="KAF9052578.1"/>
    </source>
</evidence>
<evidence type="ECO:0000313" key="3">
    <source>
        <dbReference type="Proteomes" id="UP000772434"/>
    </source>
</evidence>
<dbReference type="AlphaFoldDB" id="A0A9P5P458"/>